<sequence>MNRTDWSDARPGPGMHNGTIMPTDVRCLVETDESSAVVRLTGVLGLAGVDAVRDALLARLWARPGPVIADLSRLRVAEPAARAVLDEVRRVVADWPAADLLVLDPAGAREGAGAPVRATLDEAQADLVGAPLAAVLNAELTPAVDAAREARALVADGCGRWGVPELAEPVSIAVTEMVNNVVAHARTPMTVRVAPRDSALHLAVRDYSARPPAYAGLAPLTSAGGRGLLLIDTLARRWGSTPLPDGKVVWCVLHPEDEAAYRS</sequence>
<reference evidence="5" key="1">
    <citation type="submission" date="2016-06" db="EMBL/GenBank/DDBJ databases">
        <authorList>
            <person name="Varghese N."/>
            <person name="Submissions Spin"/>
        </authorList>
    </citation>
    <scope>NUCLEOTIDE SEQUENCE [LARGE SCALE GENOMIC DNA]</scope>
    <source>
        <strain evidence="5">DSM 43819</strain>
    </source>
</reference>
<gene>
    <name evidence="4" type="ORF">GA0070613_2843</name>
</gene>
<dbReference type="PANTHER" id="PTHR35526">
    <property type="entry name" value="ANTI-SIGMA-F FACTOR RSBW-RELATED"/>
    <property type="match status" value="1"/>
</dbReference>
<accession>A0A1C5IHY3</accession>
<keyword evidence="4" id="KW-0808">Transferase</keyword>
<dbReference type="GO" id="GO:0004674">
    <property type="term" value="F:protein serine/threonine kinase activity"/>
    <property type="evidence" value="ECO:0007669"/>
    <property type="project" value="UniProtKB-KW"/>
</dbReference>
<evidence type="ECO:0000313" key="4">
    <source>
        <dbReference type="EMBL" id="SCG57663.1"/>
    </source>
</evidence>
<organism evidence="4 5">
    <name type="scientific">Micromonospora inositola</name>
    <dbReference type="NCBI Taxonomy" id="47865"/>
    <lineage>
        <taxon>Bacteria</taxon>
        <taxon>Bacillati</taxon>
        <taxon>Actinomycetota</taxon>
        <taxon>Actinomycetes</taxon>
        <taxon>Micromonosporales</taxon>
        <taxon>Micromonosporaceae</taxon>
        <taxon>Micromonospora</taxon>
    </lineage>
</organism>
<dbReference type="InterPro" id="IPR050267">
    <property type="entry name" value="Anti-sigma-factor_SerPK"/>
</dbReference>
<dbReference type="InterPro" id="IPR003594">
    <property type="entry name" value="HATPase_dom"/>
</dbReference>
<dbReference type="CDD" id="cd16936">
    <property type="entry name" value="HATPase_RsbW-like"/>
    <property type="match status" value="1"/>
</dbReference>
<dbReference type="Pfam" id="PF13581">
    <property type="entry name" value="HATPase_c_2"/>
    <property type="match status" value="1"/>
</dbReference>
<dbReference type="AlphaFoldDB" id="A0A1C5IHY3"/>
<protein>
    <submittedName>
        <fullName evidence="4">Histidine kinase-like ATPase domain-containing protein</fullName>
    </submittedName>
</protein>
<dbReference type="Gene3D" id="3.30.750.24">
    <property type="entry name" value="STAS domain"/>
    <property type="match status" value="1"/>
</dbReference>
<evidence type="ECO:0000256" key="1">
    <source>
        <dbReference type="ARBA" id="ARBA00022527"/>
    </source>
</evidence>
<keyword evidence="5" id="KW-1185">Reference proteome</keyword>
<keyword evidence="4" id="KW-0418">Kinase</keyword>
<dbReference type="InterPro" id="IPR036513">
    <property type="entry name" value="STAS_dom_sf"/>
</dbReference>
<proteinExistence type="predicted"/>
<dbReference type="InterPro" id="IPR036890">
    <property type="entry name" value="HATPase_C_sf"/>
</dbReference>
<dbReference type="Proteomes" id="UP000198221">
    <property type="component" value="Chromosome I"/>
</dbReference>
<feature type="domain" description="Histidine kinase/HSP90-like ATPase" evidence="3">
    <location>
        <begin position="143"/>
        <end position="250"/>
    </location>
</feature>
<name>A0A1C5IHY3_9ACTN</name>
<evidence type="ECO:0000256" key="2">
    <source>
        <dbReference type="SAM" id="MobiDB-lite"/>
    </source>
</evidence>
<evidence type="ECO:0000313" key="5">
    <source>
        <dbReference type="Proteomes" id="UP000198221"/>
    </source>
</evidence>
<keyword evidence="1" id="KW-0723">Serine/threonine-protein kinase</keyword>
<dbReference type="Gene3D" id="3.30.565.10">
    <property type="entry name" value="Histidine kinase-like ATPase, C-terminal domain"/>
    <property type="match status" value="1"/>
</dbReference>
<evidence type="ECO:0000259" key="3">
    <source>
        <dbReference type="Pfam" id="PF13581"/>
    </source>
</evidence>
<dbReference type="PANTHER" id="PTHR35526:SF3">
    <property type="entry name" value="ANTI-SIGMA-F FACTOR RSBW"/>
    <property type="match status" value="1"/>
</dbReference>
<dbReference type="EMBL" id="LT607754">
    <property type="protein sequence ID" value="SCG57663.1"/>
    <property type="molecule type" value="Genomic_DNA"/>
</dbReference>
<feature type="region of interest" description="Disordered" evidence="2">
    <location>
        <begin position="1"/>
        <end position="20"/>
    </location>
</feature>